<dbReference type="EMBL" id="DF968065">
    <property type="protein sequence ID" value="GAP02921.1"/>
    <property type="molecule type" value="Genomic_DNA"/>
</dbReference>
<name>A0A3F3GU00_9LACO</name>
<dbReference type="Proteomes" id="UP000061227">
    <property type="component" value="Unassembled WGS sequence"/>
</dbReference>
<evidence type="ECO:0000256" key="2">
    <source>
        <dbReference type="PIRSR" id="PIRSR613078-1"/>
    </source>
</evidence>
<dbReference type="STRING" id="220714.SAMN05660469_1249"/>
<reference evidence="5 6" key="1">
    <citation type="journal article" date="2015" name="BMC Genomics">
        <title>Comparative genomics of Fructobacillus spp. and Leuconostoc spp. reveals niche-specific evolution of Fructobacillus spp.</title>
        <authorList>
            <person name="Endo A."/>
            <person name="Tanizawa Y."/>
            <person name="Tanaka N."/>
            <person name="Maeno S."/>
            <person name="Kumar H."/>
            <person name="Shiwa Y."/>
            <person name="Okada S."/>
            <person name="Yoshikawa H."/>
            <person name="Dicks L."/>
            <person name="Nakagawa J."/>
            <person name="Arita M."/>
        </authorList>
    </citation>
    <scope>NUCLEOTIDE SEQUENCE [LARGE SCALE GENOMIC DNA]</scope>
    <source>
        <strain evidence="5 6">DSM 15468</strain>
    </source>
</reference>
<keyword evidence="6" id="KW-1185">Reference proteome</keyword>
<dbReference type="InterPro" id="IPR051695">
    <property type="entry name" value="Phosphoglycerate_Mutase"/>
</dbReference>
<accession>A0A3F3GU00</accession>
<feature type="active site" description="Proton donor/acceptor" evidence="2">
    <location>
        <position position="88"/>
    </location>
</feature>
<evidence type="ECO:0000256" key="1">
    <source>
        <dbReference type="ARBA" id="ARBA00022801"/>
    </source>
</evidence>
<dbReference type="Gene3D" id="3.40.50.1240">
    <property type="entry name" value="Phosphoglycerate mutase-like"/>
    <property type="match status" value="1"/>
</dbReference>
<dbReference type="PIRSF" id="PIRSF000709">
    <property type="entry name" value="6PFK_2-Ptase"/>
    <property type="match status" value="1"/>
</dbReference>
<evidence type="ECO:0000313" key="6">
    <source>
        <dbReference type="Proteomes" id="UP000061227"/>
    </source>
</evidence>
<dbReference type="PANTHER" id="PTHR46517:SF1">
    <property type="entry name" value="FRUCTOSE-2,6-BISPHOSPHATASE TIGAR"/>
    <property type="match status" value="1"/>
</dbReference>
<dbReference type="InterPro" id="IPR029033">
    <property type="entry name" value="His_PPase_superfam"/>
</dbReference>
<dbReference type="AlphaFoldDB" id="A0A3F3GU00"/>
<dbReference type="CDD" id="cd07067">
    <property type="entry name" value="HP_PGM_like"/>
    <property type="match status" value="1"/>
</dbReference>
<gene>
    <name evidence="5" type="ORF">FPFC_031020</name>
</gene>
<dbReference type="RefSeq" id="WP_059378068.1">
    <property type="nucleotide sequence ID" value="NZ_DF968065.1"/>
</dbReference>
<dbReference type="GO" id="GO:0043456">
    <property type="term" value="P:regulation of pentose-phosphate shunt"/>
    <property type="evidence" value="ECO:0007669"/>
    <property type="project" value="TreeGrafter"/>
</dbReference>
<feature type="binding site" evidence="3">
    <location>
        <position position="60"/>
    </location>
    <ligand>
        <name>substrate</name>
    </ligand>
</feature>
<evidence type="ECO:0000256" key="3">
    <source>
        <dbReference type="PIRSR" id="PIRSR613078-2"/>
    </source>
</evidence>
<protein>
    <submittedName>
        <fullName evidence="5">Phosphoglycerate mutase family</fullName>
    </submittedName>
</protein>
<dbReference type="SMART" id="SM00855">
    <property type="entry name" value="PGAM"/>
    <property type="match status" value="1"/>
</dbReference>
<feature type="binding site" evidence="3">
    <location>
        <begin position="10"/>
        <end position="17"/>
    </location>
    <ligand>
        <name>substrate</name>
    </ligand>
</feature>
<sequence length="223" mass="24958">MAAIDIYMVRHGQTYFNLLHRFQGFSDAPLTESGIQDGHRAGNRLAKIHFDGAYSSDLTRAIHTARYALSENQAGSPKEPETLPNFREENFGSFEGRDSQVTLTDLNAYVDKPYENYAAMVADLGMPAVMDLFAAHDPYQLAESYQEFLDRVQAGFQQLRDRHQDGDKVLLVSHGTTIRAIANYFGHPEMAANSVHNGAVMHLRLTDDGCDVLAFNDITTHFE</sequence>
<dbReference type="GO" id="GO:0045820">
    <property type="term" value="P:negative regulation of glycolytic process"/>
    <property type="evidence" value="ECO:0007669"/>
    <property type="project" value="TreeGrafter"/>
</dbReference>
<dbReference type="GO" id="GO:0004331">
    <property type="term" value="F:fructose-2,6-bisphosphate 2-phosphatase activity"/>
    <property type="evidence" value="ECO:0007669"/>
    <property type="project" value="TreeGrafter"/>
</dbReference>
<keyword evidence="1" id="KW-0378">Hydrolase</keyword>
<dbReference type="Pfam" id="PF00300">
    <property type="entry name" value="His_Phos_1"/>
    <property type="match status" value="1"/>
</dbReference>
<feature type="site" description="Transition state stabilizer" evidence="4">
    <location>
        <position position="174"/>
    </location>
</feature>
<organism evidence="5 6">
    <name type="scientific">Fructobacillus pseudoficulneus</name>
    <dbReference type="NCBI Taxonomy" id="220714"/>
    <lineage>
        <taxon>Bacteria</taxon>
        <taxon>Bacillati</taxon>
        <taxon>Bacillota</taxon>
        <taxon>Bacilli</taxon>
        <taxon>Lactobacillales</taxon>
        <taxon>Lactobacillaceae</taxon>
        <taxon>Fructobacillus</taxon>
    </lineage>
</organism>
<dbReference type="GO" id="GO:0005829">
    <property type="term" value="C:cytosol"/>
    <property type="evidence" value="ECO:0007669"/>
    <property type="project" value="TreeGrafter"/>
</dbReference>
<evidence type="ECO:0000313" key="5">
    <source>
        <dbReference type="EMBL" id="GAP02921.1"/>
    </source>
</evidence>
<feature type="active site" description="Tele-phosphohistidine intermediate" evidence="2">
    <location>
        <position position="11"/>
    </location>
</feature>
<dbReference type="OrthoDB" id="4131070at2"/>
<proteinExistence type="predicted"/>
<dbReference type="PANTHER" id="PTHR46517">
    <property type="entry name" value="FRUCTOSE-2,6-BISPHOSPHATASE TIGAR"/>
    <property type="match status" value="1"/>
</dbReference>
<evidence type="ECO:0000256" key="4">
    <source>
        <dbReference type="PIRSR" id="PIRSR613078-3"/>
    </source>
</evidence>
<dbReference type="SUPFAM" id="SSF53254">
    <property type="entry name" value="Phosphoglycerate mutase-like"/>
    <property type="match status" value="1"/>
</dbReference>
<dbReference type="InterPro" id="IPR013078">
    <property type="entry name" value="His_Pase_superF_clade-1"/>
</dbReference>